<comment type="similarity">
    <text evidence="1">Belongs to the peptidase S13 family.</text>
</comment>
<accession>A0ABS1BLE9</accession>
<dbReference type="SUPFAM" id="SSF56601">
    <property type="entry name" value="beta-lactamase/transpeptidase-like"/>
    <property type="match status" value="1"/>
</dbReference>
<sequence>MKKFFGLAAVIFTLNACTVKKATLTPYQNIADLIENSAIGKNHHVGFAIKEVGASKNMYEKNANLYFIPASNTKLFTFYTALNMLGDSVPSFQYIFRKDSLILWPMADASFLHPDFKAQKSFDFIKDAGKDVYLVTGRYHGEKYGKGWSWDDFNEYYQTEINDMPIYGNAVDISCGLFGKLKYTPDLAALYLNEVSISNQLKTVKRGLNNNNWIVPTSINTNYRQSLPLSLNKTIVENLLSDTLLATGAIVKPIETLNWRKVPQSANIIYGVASDTLYKHLLLPSDNFIAEELLLNCAAANKMDMNTDSVIYWASANLLNDMPNKIKWVDGSGLSRLNLFTPDDMVLVLQKIRDKINNDDRLFSLLPAGGESGTLKDMFKGSTAPYIFAKSGSLTNNYNLSGYLIGKSGKKYIFSFMNNGFVISTKEIKDEVVRVLSAIHDNY</sequence>
<dbReference type="PANTHER" id="PTHR30023">
    <property type="entry name" value="D-ALANYL-D-ALANINE CARBOXYPEPTIDASE"/>
    <property type="match status" value="1"/>
</dbReference>
<dbReference type="GO" id="GO:0004180">
    <property type="term" value="F:carboxypeptidase activity"/>
    <property type="evidence" value="ECO:0007669"/>
    <property type="project" value="UniProtKB-KW"/>
</dbReference>
<keyword evidence="3" id="KW-0645">Protease</keyword>
<dbReference type="Proteomes" id="UP000660024">
    <property type="component" value="Unassembled WGS sequence"/>
</dbReference>
<dbReference type="PRINTS" id="PR00922">
    <property type="entry name" value="DADACBPTASE3"/>
</dbReference>
<reference evidence="3 4" key="1">
    <citation type="submission" date="2020-12" db="EMBL/GenBank/DDBJ databases">
        <title>Bacterial novel species Pedobacter sp. SD-b isolated from soil.</title>
        <authorList>
            <person name="Jung H.-Y."/>
        </authorList>
    </citation>
    <scope>NUCLEOTIDE SEQUENCE [LARGE SCALE GENOMIC DNA]</scope>
    <source>
        <strain evidence="3 4">SD-b</strain>
    </source>
</reference>
<keyword evidence="2" id="KW-0378">Hydrolase</keyword>
<name>A0ABS1BLE9_9SPHI</name>
<proteinExistence type="inferred from homology"/>
<gene>
    <name evidence="3" type="ORF">I5M32_12185</name>
</gene>
<keyword evidence="4" id="KW-1185">Reference proteome</keyword>
<keyword evidence="3" id="KW-0121">Carboxypeptidase</keyword>
<protein>
    <submittedName>
        <fullName evidence="3">D-alanyl-D-alanine carboxypeptidase</fullName>
    </submittedName>
</protein>
<dbReference type="InterPro" id="IPR012338">
    <property type="entry name" value="Beta-lactam/transpept-like"/>
</dbReference>
<dbReference type="InterPro" id="IPR000667">
    <property type="entry name" value="Peptidase_S13"/>
</dbReference>
<evidence type="ECO:0000313" key="3">
    <source>
        <dbReference type="EMBL" id="MBK0383718.1"/>
    </source>
</evidence>
<evidence type="ECO:0000313" key="4">
    <source>
        <dbReference type="Proteomes" id="UP000660024"/>
    </source>
</evidence>
<dbReference type="RefSeq" id="WP_200586740.1">
    <property type="nucleotide sequence ID" value="NZ_JAEHFY010000017.1"/>
</dbReference>
<dbReference type="EMBL" id="JAEHFY010000017">
    <property type="protein sequence ID" value="MBK0383718.1"/>
    <property type="molecule type" value="Genomic_DNA"/>
</dbReference>
<dbReference type="Gene3D" id="3.40.710.10">
    <property type="entry name" value="DD-peptidase/beta-lactamase superfamily"/>
    <property type="match status" value="2"/>
</dbReference>
<dbReference type="Pfam" id="PF02113">
    <property type="entry name" value="Peptidase_S13"/>
    <property type="match status" value="1"/>
</dbReference>
<dbReference type="PANTHER" id="PTHR30023:SF0">
    <property type="entry name" value="PENICILLIN-SENSITIVE CARBOXYPEPTIDASE A"/>
    <property type="match status" value="1"/>
</dbReference>
<organism evidence="3 4">
    <name type="scientific">Pedobacter segetis</name>
    <dbReference type="NCBI Taxonomy" id="2793069"/>
    <lineage>
        <taxon>Bacteria</taxon>
        <taxon>Pseudomonadati</taxon>
        <taxon>Bacteroidota</taxon>
        <taxon>Sphingobacteriia</taxon>
        <taxon>Sphingobacteriales</taxon>
        <taxon>Sphingobacteriaceae</taxon>
        <taxon>Pedobacter</taxon>
    </lineage>
</organism>
<comment type="caution">
    <text evidence="3">The sequence shown here is derived from an EMBL/GenBank/DDBJ whole genome shotgun (WGS) entry which is preliminary data.</text>
</comment>
<evidence type="ECO:0000256" key="1">
    <source>
        <dbReference type="ARBA" id="ARBA00006096"/>
    </source>
</evidence>
<evidence type="ECO:0000256" key="2">
    <source>
        <dbReference type="ARBA" id="ARBA00022801"/>
    </source>
</evidence>